<evidence type="ECO:0000313" key="10">
    <source>
        <dbReference type="WBParaSite" id="HPLM_0000061201-mRNA-1"/>
    </source>
</evidence>
<evidence type="ECO:0000256" key="5">
    <source>
        <dbReference type="ARBA" id="ARBA00023128"/>
    </source>
</evidence>
<feature type="domain" description="Mitochondrial outer membrane transport complex Sam37/metaxin N-terminal" evidence="7">
    <location>
        <begin position="19"/>
        <end position="109"/>
    </location>
</feature>
<evidence type="ECO:0000256" key="1">
    <source>
        <dbReference type="ARBA" id="ARBA00004294"/>
    </source>
</evidence>
<reference evidence="10" key="1">
    <citation type="submission" date="2017-02" db="UniProtKB">
        <authorList>
            <consortium name="WormBaseParasite"/>
        </authorList>
    </citation>
    <scope>IDENTIFICATION</scope>
</reference>
<evidence type="ECO:0000256" key="6">
    <source>
        <dbReference type="ARBA" id="ARBA00023136"/>
    </source>
</evidence>
<organism evidence="10">
    <name type="scientific">Haemonchus placei</name>
    <name type="common">Barber's pole worm</name>
    <dbReference type="NCBI Taxonomy" id="6290"/>
    <lineage>
        <taxon>Eukaryota</taxon>
        <taxon>Metazoa</taxon>
        <taxon>Ecdysozoa</taxon>
        <taxon>Nematoda</taxon>
        <taxon>Chromadorea</taxon>
        <taxon>Rhabditida</taxon>
        <taxon>Rhabditina</taxon>
        <taxon>Rhabditomorpha</taxon>
        <taxon>Strongyloidea</taxon>
        <taxon>Trichostrongylidae</taxon>
        <taxon>Haemonchus</taxon>
    </lineage>
</organism>
<dbReference type="Proteomes" id="UP000268014">
    <property type="component" value="Unassembled WGS sequence"/>
</dbReference>
<keyword evidence="9" id="KW-1185">Reference proteome</keyword>
<dbReference type="OrthoDB" id="5835136at2759"/>
<dbReference type="AlphaFoldDB" id="A0A0N4VTJ5"/>
<dbReference type="PANTHER" id="PTHR12289">
    <property type="entry name" value="METAXIN RELATED"/>
    <property type="match status" value="1"/>
</dbReference>
<dbReference type="GO" id="GO:0007005">
    <property type="term" value="P:mitochondrion organization"/>
    <property type="evidence" value="ECO:0007669"/>
    <property type="project" value="TreeGrafter"/>
</dbReference>
<dbReference type="EMBL" id="UZAF01000488">
    <property type="protein sequence ID" value="VDO05866.1"/>
    <property type="molecule type" value="Genomic_DNA"/>
</dbReference>
<proteinExistence type="predicted"/>
<name>A0A0N4VTJ5_HAEPC</name>
<sequence>MKLHVWPADFGLPTIDVKCLQFLACSKMCASPVSVVYSCSPWSSPTGEYPILFDKSNQSKAITDFDRFVDMLRKSGQEVVIDAELTPAERSQIDAFSCFLKEFIYPAVASFL</sequence>
<comment type="subcellular location">
    <subcellularLocation>
        <location evidence="1">Mitochondrion outer membrane</location>
    </subcellularLocation>
</comment>
<dbReference type="CDD" id="cd03078">
    <property type="entry name" value="GST_N_Metaxin1_like"/>
    <property type="match status" value="1"/>
</dbReference>
<evidence type="ECO:0000259" key="7">
    <source>
        <dbReference type="Pfam" id="PF10568"/>
    </source>
</evidence>
<keyword evidence="3" id="KW-1000">Mitochondrion outer membrane</keyword>
<evidence type="ECO:0000256" key="3">
    <source>
        <dbReference type="ARBA" id="ARBA00022787"/>
    </source>
</evidence>
<keyword evidence="6" id="KW-0472">Membrane</keyword>
<dbReference type="InterPro" id="IPR050931">
    <property type="entry name" value="Mito_Protein_Transport_Metaxin"/>
</dbReference>
<evidence type="ECO:0000313" key="9">
    <source>
        <dbReference type="Proteomes" id="UP000268014"/>
    </source>
</evidence>
<dbReference type="InterPro" id="IPR019564">
    <property type="entry name" value="Sam37/metaxin_N"/>
</dbReference>
<dbReference type="WBParaSite" id="HPLM_0000061201-mRNA-1">
    <property type="protein sequence ID" value="HPLM_0000061201-mRNA-1"/>
    <property type="gene ID" value="HPLM_0000061201"/>
</dbReference>
<gene>
    <name evidence="8" type="ORF">HPLM_LOCUS613</name>
</gene>
<keyword evidence="5" id="KW-0496">Mitochondrion</keyword>
<dbReference type="STRING" id="6290.A0A0N4VTJ5"/>
<dbReference type="Pfam" id="PF10568">
    <property type="entry name" value="Tom37"/>
    <property type="match status" value="1"/>
</dbReference>
<keyword evidence="2" id="KW-0813">Transport</keyword>
<dbReference type="PANTHER" id="PTHR12289:SF41">
    <property type="entry name" value="FAILED AXON CONNECTIONS-RELATED"/>
    <property type="match status" value="1"/>
</dbReference>
<keyword evidence="4" id="KW-0653">Protein transport</keyword>
<evidence type="ECO:0000256" key="2">
    <source>
        <dbReference type="ARBA" id="ARBA00022448"/>
    </source>
</evidence>
<evidence type="ECO:0000256" key="4">
    <source>
        <dbReference type="ARBA" id="ARBA00022927"/>
    </source>
</evidence>
<protein>
    <submittedName>
        <fullName evidence="10">Tom37 domain-containing protein</fullName>
    </submittedName>
</protein>
<dbReference type="GO" id="GO:0001401">
    <property type="term" value="C:SAM complex"/>
    <property type="evidence" value="ECO:0007669"/>
    <property type="project" value="InterPro"/>
</dbReference>
<evidence type="ECO:0000313" key="8">
    <source>
        <dbReference type="EMBL" id="VDO05866.1"/>
    </source>
</evidence>
<dbReference type="GO" id="GO:0015031">
    <property type="term" value="P:protein transport"/>
    <property type="evidence" value="ECO:0007669"/>
    <property type="project" value="UniProtKB-KW"/>
</dbReference>
<reference evidence="8 9" key="2">
    <citation type="submission" date="2018-11" db="EMBL/GenBank/DDBJ databases">
        <authorList>
            <consortium name="Pathogen Informatics"/>
        </authorList>
    </citation>
    <scope>NUCLEOTIDE SEQUENCE [LARGE SCALE GENOMIC DNA]</scope>
    <source>
        <strain evidence="8 9">MHpl1</strain>
    </source>
</reference>
<accession>A0A0N4VTJ5</accession>